<dbReference type="Pfam" id="PF00190">
    <property type="entry name" value="Cupin_1"/>
    <property type="match status" value="2"/>
</dbReference>
<evidence type="ECO:0000256" key="6">
    <source>
        <dbReference type="ARBA" id="ARBA00022723"/>
    </source>
</evidence>
<evidence type="ECO:0000256" key="10">
    <source>
        <dbReference type="PIRSR" id="PIRSR601929-1"/>
    </source>
</evidence>
<dbReference type="Gene3D" id="2.60.120.10">
    <property type="entry name" value="Jelly Rolls"/>
    <property type="match status" value="2"/>
</dbReference>
<feature type="chain" id="PRO_5002358276" description="Cupin type-1 domain-containing protein" evidence="13">
    <location>
        <begin position="25"/>
        <end position="414"/>
    </location>
</feature>
<dbReference type="InterPro" id="IPR014710">
    <property type="entry name" value="RmlC-like_jellyroll"/>
</dbReference>
<evidence type="ECO:0000313" key="16">
    <source>
        <dbReference type="Proteomes" id="UP000008021"/>
    </source>
</evidence>
<accession>A0A0E0EIQ2</accession>
<organism evidence="15">
    <name type="scientific">Oryza meridionalis</name>
    <dbReference type="NCBI Taxonomy" id="40149"/>
    <lineage>
        <taxon>Eukaryota</taxon>
        <taxon>Viridiplantae</taxon>
        <taxon>Streptophyta</taxon>
        <taxon>Embryophyta</taxon>
        <taxon>Tracheophyta</taxon>
        <taxon>Spermatophyta</taxon>
        <taxon>Magnoliopsida</taxon>
        <taxon>Liliopsida</taxon>
        <taxon>Poales</taxon>
        <taxon>Poaceae</taxon>
        <taxon>BOP clade</taxon>
        <taxon>Oryzoideae</taxon>
        <taxon>Oryzeae</taxon>
        <taxon>Oryzinae</taxon>
        <taxon>Oryza</taxon>
    </lineage>
</organism>
<sequence length="414" mass="44788">MASSSFSFLLVAALLGLASWKAIASDPSPLQDFCVADLNSPVRVNGFVCKNPMNASADDFFKAAMLDKPRDTNNKVGSNVTLVNVLQLPGLNTLGISIARLDFAPLGLNPPHTHPRATEIFTVLEGTLYVGFVTSNPDNRLLSKVLNKGDVFVFPEGLIHFQFNPNPHKPAVAIAALSSQNPGVITIANAVFGSNPPISDDILMKAFQQAIAFDPSPLQDFCVADMASPVRVNGFPCKNPMNVTSDDFFNAAKFDMPRNTMNKVGSNVTNLNVINFPGLNTLGISLARIDYAPMGVNPPHVHPRATELLTVLEGTLYVGFVTSNPNRLFSKMVHKGDVFVFPKAMIHFQMNLDHNKPAVAQSALSSQNPGVITIASAIFGSTPPISDDVLVKAFQVEKKVIDWLKSQFSENNHY</sequence>
<dbReference type="CDD" id="cd02241">
    <property type="entry name" value="cupin_OxOx"/>
    <property type="match status" value="2"/>
</dbReference>
<dbReference type="SMART" id="SM00835">
    <property type="entry name" value="Cupin_1"/>
    <property type="match status" value="2"/>
</dbReference>
<dbReference type="Gramene" id="OMERI08G04920.1">
    <property type="protein sequence ID" value="OMERI08G04920.1"/>
    <property type="gene ID" value="OMERI08G04920"/>
</dbReference>
<feature type="binding site" evidence="10">
    <location>
        <position position="297"/>
    </location>
    <ligand>
        <name>oxalate</name>
        <dbReference type="ChEBI" id="CHEBI:30623"/>
    </ligand>
</feature>
<feature type="disulfide bond" evidence="12">
    <location>
        <begin position="222"/>
        <end position="237"/>
    </location>
</feature>
<name>A0A0E0EIQ2_9ORYZ</name>
<dbReference type="InterPro" id="IPR006045">
    <property type="entry name" value="Cupin_1"/>
</dbReference>
<dbReference type="PROSITE" id="PS00725">
    <property type="entry name" value="GERMIN"/>
    <property type="match status" value="2"/>
</dbReference>
<keyword evidence="8 12" id="KW-1015">Disulfide bond</keyword>
<dbReference type="SUPFAM" id="SSF51182">
    <property type="entry name" value="RmlC-like cupins"/>
    <property type="match status" value="2"/>
</dbReference>
<keyword evidence="9 10" id="KW-0464">Manganese</keyword>
<feature type="binding site" evidence="11">
    <location>
        <position position="300"/>
    </location>
    <ligand>
        <name>Mn(2+)</name>
        <dbReference type="ChEBI" id="CHEBI:29035"/>
    </ligand>
</feature>
<dbReference type="STRING" id="40149.A0A0E0EIQ2"/>
<feature type="binding site" evidence="10">
    <location>
        <position position="307"/>
    </location>
    <ligand>
        <name>oxalate</name>
        <dbReference type="ChEBI" id="CHEBI:30623"/>
    </ligand>
</feature>
<evidence type="ECO:0000256" key="4">
    <source>
        <dbReference type="ARBA" id="ARBA00022523"/>
    </source>
</evidence>
<evidence type="ECO:0000259" key="14">
    <source>
        <dbReference type="SMART" id="SM00835"/>
    </source>
</evidence>
<evidence type="ECO:0000256" key="1">
    <source>
        <dbReference type="ARBA" id="ARBA00004271"/>
    </source>
</evidence>
<feature type="domain" description="Cupin type-1" evidence="14">
    <location>
        <begin position="249"/>
        <end position="402"/>
    </location>
</feature>
<dbReference type="Proteomes" id="UP000008021">
    <property type="component" value="Chromosome 8"/>
</dbReference>
<dbReference type="PANTHER" id="PTHR31238">
    <property type="entry name" value="GERMIN-LIKE PROTEIN SUBFAMILY 3 MEMBER 3"/>
    <property type="match status" value="1"/>
</dbReference>
<reference evidence="15" key="1">
    <citation type="submission" date="2015-04" db="UniProtKB">
        <authorList>
            <consortium name="EnsemblPlants"/>
        </authorList>
    </citation>
    <scope>IDENTIFICATION</scope>
</reference>
<dbReference type="eggNOG" id="ENOG502QQ4A">
    <property type="taxonomic scope" value="Eukaryota"/>
</dbReference>
<dbReference type="HOGENOM" id="CLU_015790_4_1_1"/>
<keyword evidence="16" id="KW-1185">Reference proteome</keyword>
<keyword evidence="6 10" id="KW-0479">Metal-binding</keyword>
<evidence type="ECO:0000256" key="9">
    <source>
        <dbReference type="ARBA" id="ARBA00023211"/>
    </source>
</evidence>
<feature type="domain" description="Cupin type-1" evidence="14">
    <location>
        <begin position="64"/>
        <end position="204"/>
    </location>
</feature>
<dbReference type="InterPro" id="IPR019780">
    <property type="entry name" value="Germin_Mn-BS"/>
</dbReference>
<comment type="similarity">
    <text evidence="2">Belongs to the germin family.</text>
</comment>
<comment type="subcellular location">
    <subcellularLocation>
        <location evidence="1">Secreted</location>
        <location evidence="1">Extracellular space</location>
        <location evidence="1">Apoplast</location>
    </subcellularLocation>
</comment>
<evidence type="ECO:0000256" key="2">
    <source>
        <dbReference type="ARBA" id="ARBA00007456"/>
    </source>
</evidence>
<protein>
    <recommendedName>
        <fullName evidence="14">Cupin type-1 domain-containing protein</fullName>
    </recommendedName>
</protein>
<feature type="signal peptide" evidence="13">
    <location>
        <begin position="1"/>
        <end position="24"/>
    </location>
</feature>
<keyword evidence="4" id="KW-0052">Apoplast</keyword>
<keyword evidence="5" id="KW-0964">Secreted</keyword>
<reference evidence="15" key="2">
    <citation type="submission" date="2018-05" db="EMBL/GenBank/DDBJ databases">
        <title>OmerRS3 (Oryza meridionalis Reference Sequence Version 3).</title>
        <authorList>
            <person name="Zhang J."/>
            <person name="Kudrna D."/>
            <person name="Lee S."/>
            <person name="Talag J."/>
            <person name="Welchert J."/>
            <person name="Wing R.A."/>
        </authorList>
    </citation>
    <scope>NUCLEOTIDE SEQUENCE [LARGE SCALE GENOMIC DNA]</scope>
    <source>
        <strain evidence="15">cv. OR44</strain>
    </source>
</reference>
<dbReference type="GO" id="GO:0030145">
    <property type="term" value="F:manganese ion binding"/>
    <property type="evidence" value="ECO:0007669"/>
    <property type="project" value="InterPro"/>
</dbReference>
<keyword evidence="7 13" id="KW-0732">Signal</keyword>
<evidence type="ECO:0000256" key="12">
    <source>
        <dbReference type="PIRSR" id="PIRSR601929-3"/>
    </source>
</evidence>
<comment type="subunit">
    <text evidence="3">Oligomer (believed to be a pentamer but probably hexamer).</text>
</comment>
<evidence type="ECO:0000256" key="7">
    <source>
        <dbReference type="ARBA" id="ARBA00022729"/>
    </source>
</evidence>
<proteinExistence type="inferred from homology"/>
<evidence type="ECO:0000256" key="11">
    <source>
        <dbReference type="PIRSR" id="PIRSR601929-2"/>
    </source>
</evidence>
<dbReference type="EnsemblPlants" id="OMERI08G04920.1">
    <property type="protein sequence ID" value="OMERI08G04920.1"/>
    <property type="gene ID" value="OMERI08G04920"/>
</dbReference>
<dbReference type="GO" id="GO:0048046">
    <property type="term" value="C:apoplast"/>
    <property type="evidence" value="ECO:0007669"/>
    <property type="project" value="UniProtKB-SubCell"/>
</dbReference>
<feature type="binding site" evidence="11">
    <location>
        <position position="347"/>
    </location>
    <ligand>
        <name>Mn(2+)</name>
        <dbReference type="ChEBI" id="CHEBI:29035"/>
    </ligand>
</feature>
<evidence type="ECO:0000256" key="5">
    <source>
        <dbReference type="ARBA" id="ARBA00022525"/>
    </source>
</evidence>
<feature type="binding site" evidence="11">
    <location>
        <position position="307"/>
    </location>
    <ligand>
        <name>Mn(2+)</name>
        <dbReference type="ChEBI" id="CHEBI:29035"/>
    </ligand>
</feature>
<feature type="binding site" evidence="10">
    <location>
        <position position="302"/>
    </location>
    <ligand>
        <name>oxalate</name>
        <dbReference type="ChEBI" id="CHEBI:30623"/>
    </ligand>
</feature>
<dbReference type="FunFam" id="2.60.120.10:FF:000005">
    <property type="entry name" value="Germin-like protein subfamily 1 member 8"/>
    <property type="match status" value="2"/>
</dbReference>
<evidence type="ECO:0000313" key="15">
    <source>
        <dbReference type="EnsemblPlants" id="OMERI08G04920.1"/>
    </source>
</evidence>
<evidence type="ECO:0000256" key="8">
    <source>
        <dbReference type="ARBA" id="ARBA00023157"/>
    </source>
</evidence>
<dbReference type="InterPro" id="IPR001929">
    <property type="entry name" value="Germin"/>
</dbReference>
<evidence type="ECO:0000256" key="13">
    <source>
        <dbReference type="SAM" id="SignalP"/>
    </source>
</evidence>
<feature type="binding site" evidence="11">
    <location>
        <position position="302"/>
    </location>
    <ligand>
        <name>Mn(2+)</name>
        <dbReference type="ChEBI" id="CHEBI:29035"/>
    </ligand>
</feature>
<dbReference type="PRINTS" id="PR00325">
    <property type="entry name" value="GERMIN"/>
</dbReference>
<dbReference type="InterPro" id="IPR011051">
    <property type="entry name" value="RmlC_Cupin_sf"/>
</dbReference>
<evidence type="ECO:0000256" key="3">
    <source>
        <dbReference type="ARBA" id="ARBA00011268"/>
    </source>
</evidence>
<dbReference type="AlphaFoldDB" id="A0A0E0EIQ2"/>